<evidence type="ECO:0000259" key="1">
    <source>
        <dbReference type="Pfam" id="PF13676"/>
    </source>
</evidence>
<dbReference type="Gene3D" id="3.40.50.10140">
    <property type="entry name" value="Toll/interleukin-1 receptor homology (TIR) domain"/>
    <property type="match status" value="1"/>
</dbReference>
<organism evidence="2 3">
    <name type="scientific">Mytilus coruscus</name>
    <name type="common">Sea mussel</name>
    <dbReference type="NCBI Taxonomy" id="42192"/>
    <lineage>
        <taxon>Eukaryota</taxon>
        <taxon>Metazoa</taxon>
        <taxon>Spiralia</taxon>
        <taxon>Lophotrochozoa</taxon>
        <taxon>Mollusca</taxon>
        <taxon>Bivalvia</taxon>
        <taxon>Autobranchia</taxon>
        <taxon>Pteriomorphia</taxon>
        <taxon>Mytilida</taxon>
        <taxon>Mytiloidea</taxon>
        <taxon>Mytilidae</taxon>
        <taxon>Mytilinae</taxon>
        <taxon>Mytilus</taxon>
    </lineage>
</organism>
<evidence type="ECO:0000313" key="3">
    <source>
        <dbReference type="Proteomes" id="UP000507470"/>
    </source>
</evidence>
<reference evidence="2 3" key="1">
    <citation type="submission" date="2020-06" db="EMBL/GenBank/DDBJ databases">
        <authorList>
            <person name="Li R."/>
            <person name="Bekaert M."/>
        </authorList>
    </citation>
    <scope>NUCLEOTIDE SEQUENCE [LARGE SCALE GENOMIC DNA]</scope>
    <source>
        <strain evidence="3">wild</strain>
    </source>
</reference>
<gene>
    <name evidence="2" type="ORF">MCOR_46842</name>
</gene>
<keyword evidence="3" id="KW-1185">Reference proteome</keyword>
<protein>
    <recommendedName>
        <fullName evidence="1">TIR domain-containing protein</fullName>
    </recommendedName>
</protein>
<dbReference type="SUPFAM" id="SSF52200">
    <property type="entry name" value="Toll/Interleukin receptor TIR domain"/>
    <property type="match status" value="1"/>
</dbReference>
<dbReference type="EMBL" id="CACVKT020008307">
    <property type="protein sequence ID" value="CAC5413989.1"/>
    <property type="molecule type" value="Genomic_DNA"/>
</dbReference>
<dbReference type="GO" id="GO:0007165">
    <property type="term" value="P:signal transduction"/>
    <property type="evidence" value="ECO:0007669"/>
    <property type="project" value="InterPro"/>
</dbReference>
<dbReference type="OrthoDB" id="9982425at2759"/>
<dbReference type="Pfam" id="PF13676">
    <property type="entry name" value="TIR_2"/>
    <property type="match status" value="1"/>
</dbReference>
<dbReference type="InterPro" id="IPR035897">
    <property type="entry name" value="Toll_tir_struct_dom_sf"/>
</dbReference>
<sequence length="195" mass="22825">MLNTEYERSEGNRRECLERSLHHQMQVLRNVQNANDDERVDEVLKLKPMRIDEKNIQEICLGDFITLSKTHRSFGPEFRQLKSKLQEIVPEKEMEEAYIYIRACDPTDQCKDVLRNNITAAIGESNKVILVISDSFVSSNWCQYKADQAVIRSRNSKADNYVNVFLEDCYIPDKIAHLNCVNLLTVTDYRREFDD</sequence>
<name>A0A6J8DZH8_MYTCO</name>
<proteinExistence type="predicted"/>
<dbReference type="InterPro" id="IPR000157">
    <property type="entry name" value="TIR_dom"/>
</dbReference>
<feature type="domain" description="TIR" evidence="1">
    <location>
        <begin position="111"/>
        <end position="187"/>
    </location>
</feature>
<dbReference type="AlphaFoldDB" id="A0A6J8DZH8"/>
<evidence type="ECO:0000313" key="2">
    <source>
        <dbReference type="EMBL" id="CAC5413989.1"/>
    </source>
</evidence>
<accession>A0A6J8DZH8</accession>
<dbReference type="Proteomes" id="UP000507470">
    <property type="component" value="Unassembled WGS sequence"/>
</dbReference>